<dbReference type="Proteomes" id="UP001138709">
    <property type="component" value="Unassembled WGS sequence"/>
</dbReference>
<dbReference type="Pfam" id="PF03445">
    <property type="entry name" value="DUF294"/>
    <property type="match status" value="1"/>
</dbReference>
<name>A0A9X9XI97_9PROT</name>
<proteinExistence type="predicted"/>
<dbReference type="Gene3D" id="3.10.580.10">
    <property type="entry name" value="CBS-domain"/>
    <property type="match status" value="1"/>
</dbReference>
<feature type="region of interest" description="Disordered" evidence="3">
    <location>
        <begin position="1"/>
        <end position="26"/>
    </location>
</feature>
<evidence type="ECO:0000259" key="4">
    <source>
        <dbReference type="PROSITE" id="PS51371"/>
    </source>
</evidence>
<dbReference type="RefSeq" id="WP_211849002.1">
    <property type="nucleotide sequence ID" value="NZ_JAAEDL010000032.1"/>
</dbReference>
<dbReference type="SMART" id="SM00116">
    <property type="entry name" value="CBS"/>
    <property type="match status" value="2"/>
</dbReference>
<dbReference type="InterPro" id="IPR018821">
    <property type="entry name" value="DUF294_put_nucleoTrafse_sb-bd"/>
</dbReference>
<protein>
    <submittedName>
        <fullName evidence="5">CBS domain-containing protein</fullName>
    </submittedName>
</protein>
<feature type="compositionally biased region" description="Low complexity" evidence="3">
    <location>
        <begin position="1"/>
        <end position="16"/>
    </location>
</feature>
<reference evidence="5" key="2">
    <citation type="journal article" date="2021" name="Syst. Appl. Microbiol.">
        <title>Roseomonas hellenica sp. nov., isolated from roots of wild-growing Alkanna tinctoria.</title>
        <authorList>
            <person name="Rat A."/>
            <person name="Naranjo H.D."/>
            <person name="Lebbe L."/>
            <person name="Cnockaert M."/>
            <person name="Krigas N."/>
            <person name="Grigoriadou K."/>
            <person name="Maloupa E."/>
            <person name="Willems A."/>
        </authorList>
    </citation>
    <scope>NUCLEOTIDE SEQUENCE</scope>
    <source>
        <strain evidence="5">LMG 31228</strain>
    </source>
</reference>
<gene>
    <name evidence="5" type="ORF">GXW74_23305</name>
</gene>
<sequence>MRHSLSASHPSPAAALTGGVTGAMAPPPPAFPPEAPLGETLAAMAEARASAVLAVDADGRPIGILTEQDVARRIAFRLPPEAPLAAAMTAPVISCTEDAGLWRAVALLRAGHLRHLPVLDPDGRCCGMLHRSETLAAVSGRLLGHLDALAGDDVAVKRAQAGVATALLGEGVPARDLVGLVSGINVELHRRVLDRVLAAHAPPPLRFTLLVMGSAGRGESLLRPDQDNGLILEDYPDAEHDRVDAWFRAFAEDFNRRLEQAGFPLCPGGIMAMNPLWRKTLPQWRRQFEHWAMKRTGAALLFSDIAFDFRAAAGDPAPAEALRAHLGRVLGASPALLAAMAAQNQSLTVGLTLWGGFADNEPGPGTRTDFKLHGLMPLVAAARLMALRDGIAATGTLDRLAALAARGTLSAREAADLTEAFDLLLDTVLRQQLADHAAGLEPGNLVDTAPLPRAERAQLRDALKAVRSFSRGSFGSFTGQIW</sequence>
<dbReference type="CDD" id="cd05401">
    <property type="entry name" value="NT_GlnE_GlnD_like"/>
    <property type="match status" value="1"/>
</dbReference>
<dbReference type="InterPro" id="IPR051257">
    <property type="entry name" value="Diverse_CBS-Domain"/>
</dbReference>
<dbReference type="SUPFAM" id="SSF54631">
    <property type="entry name" value="CBS-domain pair"/>
    <property type="match status" value="1"/>
</dbReference>
<dbReference type="Pfam" id="PF00571">
    <property type="entry name" value="CBS"/>
    <property type="match status" value="2"/>
</dbReference>
<keyword evidence="1 2" id="KW-0129">CBS domain</keyword>
<dbReference type="InterPro" id="IPR000644">
    <property type="entry name" value="CBS_dom"/>
</dbReference>
<evidence type="ECO:0000256" key="1">
    <source>
        <dbReference type="ARBA" id="ARBA00023122"/>
    </source>
</evidence>
<accession>A0A9X9XI97</accession>
<dbReference type="InterPro" id="IPR005105">
    <property type="entry name" value="GlnD_Uridyltrans_N"/>
</dbReference>
<evidence type="ECO:0000256" key="2">
    <source>
        <dbReference type="PROSITE-ProRule" id="PRU00703"/>
    </source>
</evidence>
<dbReference type="GO" id="GO:0008773">
    <property type="term" value="F:[protein-PII] uridylyltransferase activity"/>
    <property type="evidence" value="ECO:0007669"/>
    <property type="project" value="InterPro"/>
</dbReference>
<dbReference type="PANTHER" id="PTHR43080:SF29">
    <property type="entry name" value="OS02G0818000 PROTEIN"/>
    <property type="match status" value="1"/>
</dbReference>
<dbReference type="Pfam" id="PF10335">
    <property type="entry name" value="DUF294_C"/>
    <property type="match status" value="1"/>
</dbReference>
<dbReference type="PANTHER" id="PTHR43080">
    <property type="entry name" value="CBS DOMAIN-CONTAINING PROTEIN CBSX3, MITOCHONDRIAL"/>
    <property type="match status" value="1"/>
</dbReference>
<dbReference type="InterPro" id="IPR046342">
    <property type="entry name" value="CBS_dom_sf"/>
</dbReference>
<keyword evidence="6" id="KW-1185">Reference proteome</keyword>
<comment type="caution">
    <text evidence="5">The sequence shown here is derived from an EMBL/GenBank/DDBJ whole genome shotgun (WGS) entry which is preliminary data.</text>
</comment>
<dbReference type="AlphaFoldDB" id="A0A9X9XI97"/>
<reference evidence="5" key="1">
    <citation type="submission" date="2020-01" db="EMBL/GenBank/DDBJ databases">
        <authorList>
            <person name="Rat A."/>
        </authorList>
    </citation>
    <scope>NUCLEOTIDE SEQUENCE</scope>
    <source>
        <strain evidence="5">LMG 31228</strain>
    </source>
</reference>
<feature type="domain" description="CBS" evidence="4">
    <location>
        <begin position="24"/>
        <end position="81"/>
    </location>
</feature>
<dbReference type="EMBL" id="JAAEDL010000032">
    <property type="protein sequence ID" value="MBR0683433.1"/>
    <property type="molecule type" value="Genomic_DNA"/>
</dbReference>
<dbReference type="PROSITE" id="PS51371">
    <property type="entry name" value="CBS"/>
    <property type="match status" value="2"/>
</dbReference>
<organism evidence="5 6">
    <name type="scientific">Neoroseomonas eburnea</name>
    <dbReference type="NCBI Taxonomy" id="1346889"/>
    <lineage>
        <taxon>Bacteria</taxon>
        <taxon>Pseudomonadati</taxon>
        <taxon>Pseudomonadota</taxon>
        <taxon>Alphaproteobacteria</taxon>
        <taxon>Acetobacterales</taxon>
        <taxon>Acetobacteraceae</taxon>
        <taxon>Neoroseomonas</taxon>
    </lineage>
</organism>
<evidence type="ECO:0000256" key="3">
    <source>
        <dbReference type="SAM" id="MobiDB-lite"/>
    </source>
</evidence>
<feature type="domain" description="CBS" evidence="4">
    <location>
        <begin position="88"/>
        <end position="148"/>
    </location>
</feature>
<evidence type="ECO:0000313" key="5">
    <source>
        <dbReference type="EMBL" id="MBR0683433.1"/>
    </source>
</evidence>
<evidence type="ECO:0000313" key="6">
    <source>
        <dbReference type="Proteomes" id="UP001138709"/>
    </source>
</evidence>